<sequence length="100" mass="11206">MPFERPFPRPFTVSSIREHAPALPGVFGLSNSREWLYIGEAENIQAALLEHMVSAGSAAPHQQPTGFVFEVCDRARQAVRQASLMHEYKLTGQSQRPSQR</sequence>
<organism evidence="1 2">
    <name type="scientific">Paludibaculum fermentans</name>
    <dbReference type="NCBI Taxonomy" id="1473598"/>
    <lineage>
        <taxon>Bacteria</taxon>
        <taxon>Pseudomonadati</taxon>
        <taxon>Acidobacteriota</taxon>
        <taxon>Terriglobia</taxon>
        <taxon>Bryobacterales</taxon>
        <taxon>Bryobacteraceae</taxon>
        <taxon>Paludibaculum</taxon>
    </lineage>
</organism>
<name>A0A7S7NM16_PALFE</name>
<proteinExistence type="predicted"/>
<dbReference type="KEGG" id="pfer:IRI77_22590"/>
<gene>
    <name evidence="1" type="ORF">IRI77_22590</name>
</gene>
<evidence type="ECO:0000313" key="1">
    <source>
        <dbReference type="EMBL" id="QOY85604.1"/>
    </source>
</evidence>
<keyword evidence="2" id="KW-1185">Reference proteome</keyword>
<evidence type="ECO:0008006" key="3">
    <source>
        <dbReference type="Google" id="ProtNLM"/>
    </source>
</evidence>
<accession>A0A7S7NM16</accession>
<dbReference type="EMBL" id="CP063849">
    <property type="protein sequence ID" value="QOY85604.1"/>
    <property type="molecule type" value="Genomic_DNA"/>
</dbReference>
<protein>
    <recommendedName>
        <fullName evidence="3">GIY-YIG domain-containing protein</fullName>
    </recommendedName>
</protein>
<dbReference type="RefSeq" id="WP_194447274.1">
    <property type="nucleotide sequence ID" value="NZ_CP063849.1"/>
</dbReference>
<evidence type="ECO:0000313" key="2">
    <source>
        <dbReference type="Proteomes" id="UP000593892"/>
    </source>
</evidence>
<dbReference type="Proteomes" id="UP000593892">
    <property type="component" value="Chromosome"/>
</dbReference>
<reference evidence="1 2" key="1">
    <citation type="submission" date="2020-10" db="EMBL/GenBank/DDBJ databases">
        <title>Complete genome sequence of Paludibaculum fermentans P105T, a facultatively anaerobic acidobacterium capable of dissimilatory Fe(III) reduction.</title>
        <authorList>
            <person name="Dedysh S.N."/>
            <person name="Beletsky A.V."/>
            <person name="Kulichevskaya I.S."/>
            <person name="Mardanov A.V."/>
            <person name="Ravin N.V."/>
        </authorList>
    </citation>
    <scope>NUCLEOTIDE SEQUENCE [LARGE SCALE GENOMIC DNA]</scope>
    <source>
        <strain evidence="1 2">P105</strain>
    </source>
</reference>
<dbReference type="AlphaFoldDB" id="A0A7S7NM16"/>